<dbReference type="CDD" id="cd04598">
    <property type="entry name" value="CBS_pair_GGDEF_EAL"/>
    <property type="match status" value="1"/>
</dbReference>
<gene>
    <name evidence="6" type="ORF">Ttaiw_02544</name>
</gene>
<keyword evidence="7" id="KW-1185">Reference proteome</keyword>
<feature type="domain" description="GGDEF" evidence="4">
    <location>
        <begin position="441"/>
        <end position="591"/>
    </location>
</feature>
<reference evidence="6 7" key="1">
    <citation type="submission" date="2019-07" db="EMBL/GenBank/DDBJ databases">
        <title>Tepidimonas taiwanensis I1-1 draft genome.</title>
        <authorList>
            <person name="Da Costa M.S."/>
            <person name="Froufe H.J.C."/>
            <person name="Egas C."/>
            <person name="Albuquerque L."/>
        </authorList>
    </citation>
    <scope>NUCLEOTIDE SEQUENCE [LARGE SCALE GENOMIC DNA]</scope>
    <source>
        <strain evidence="6 7">I1-1</strain>
    </source>
</reference>
<feature type="domain" description="CBS" evidence="5">
    <location>
        <begin position="284"/>
        <end position="343"/>
    </location>
</feature>
<dbReference type="PROSITE" id="PS51371">
    <property type="entry name" value="CBS"/>
    <property type="match status" value="1"/>
</dbReference>
<organism evidence="6 7">
    <name type="scientific">Tepidimonas taiwanensis</name>
    <dbReference type="NCBI Taxonomy" id="307486"/>
    <lineage>
        <taxon>Bacteria</taxon>
        <taxon>Pseudomonadati</taxon>
        <taxon>Pseudomonadota</taxon>
        <taxon>Betaproteobacteria</taxon>
        <taxon>Burkholderiales</taxon>
        <taxon>Tepidimonas</taxon>
    </lineage>
</organism>
<dbReference type="InterPro" id="IPR000160">
    <property type="entry name" value="GGDEF_dom"/>
</dbReference>
<evidence type="ECO:0000259" key="5">
    <source>
        <dbReference type="PROSITE" id="PS51371"/>
    </source>
</evidence>
<dbReference type="CDD" id="cd01948">
    <property type="entry name" value="EAL"/>
    <property type="match status" value="1"/>
</dbReference>
<name>A0A554WYK1_9BURK</name>
<dbReference type="InterPro" id="IPR000644">
    <property type="entry name" value="CBS_dom"/>
</dbReference>
<dbReference type="SUPFAM" id="SSF55073">
    <property type="entry name" value="Nucleotide cyclase"/>
    <property type="match status" value="1"/>
</dbReference>
<evidence type="ECO:0000259" key="3">
    <source>
        <dbReference type="PROSITE" id="PS50883"/>
    </source>
</evidence>
<dbReference type="SUPFAM" id="SSF54631">
    <property type="entry name" value="CBS-domain pair"/>
    <property type="match status" value="1"/>
</dbReference>
<dbReference type="InterPro" id="IPR046342">
    <property type="entry name" value="CBS_dom_sf"/>
</dbReference>
<dbReference type="InterPro" id="IPR050706">
    <property type="entry name" value="Cyclic-di-GMP_PDE-like"/>
</dbReference>
<dbReference type="NCBIfam" id="TIGR00254">
    <property type="entry name" value="GGDEF"/>
    <property type="match status" value="1"/>
</dbReference>
<sequence>MILSVPKSSVSVDPHSVRRLLADGGLHLHVQPIVDLLQERIVGHETLVRTLPGCAWSTPDRLFAAARREGCTRELELACLTMAIARWRQETGFGQLFVNVSAQAIIDATATDWFRALDTTRPSLAGVVLELTEHERVEDLAPLQEALTRWRAAGAQLALDDFGDGRSSLRLWSELHPEYVKIDMYFVRHVHRDGQKLQTLRALQQLATTFGSHLIAEGVESVEELMMLRDLRLPMSQGYLIGRPQPQVCAVLPGTVRDVLSAREIIVLPSERPVRRQNTTARELLVEAPSLGKQASHEDALELFHRMPSLEAAAIVDGDGTPLGLITRRSLLELTAQRYFRDLYGRRSCLLHAVRDPLCVELATPVEQLTQLLLSPDQRYLRDGFILTENGRYRGLGTGEQLVRRVTEARIEAARHANPLTCLPGNVPISEHMERLLDNGEPFVACYADLNQFKAFNDHYGYWRGDEIIRLAARCLGDACDPLRDFIGHVGGDDFVLLMQSDDWEPRLRAAIDRFNTHAADLYDPEARQAGGIWAEDRHGVQRFHALTTMSVGAVCVHPARYRDAEAIASAAAAAKHVAKQGRHGLYLAQREAIHHNSPSPAATRPAATPAAAPAGSGAPVST</sequence>
<protein>
    <submittedName>
        <fullName evidence="6">Putative signaling protein</fullName>
    </submittedName>
</protein>
<dbReference type="Proteomes" id="UP000317763">
    <property type="component" value="Unassembled WGS sequence"/>
</dbReference>
<proteinExistence type="predicted"/>
<dbReference type="PANTHER" id="PTHR33121">
    <property type="entry name" value="CYCLIC DI-GMP PHOSPHODIESTERASE PDEF"/>
    <property type="match status" value="1"/>
</dbReference>
<dbReference type="Gene3D" id="3.20.20.450">
    <property type="entry name" value="EAL domain"/>
    <property type="match status" value="1"/>
</dbReference>
<comment type="caution">
    <text evidence="6">The sequence shown here is derived from an EMBL/GenBank/DDBJ whole genome shotgun (WGS) entry which is preliminary data.</text>
</comment>
<evidence type="ECO:0000256" key="2">
    <source>
        <dbReference type="SAM" id="MobiDB-lite"/>
    </source>
</evidence>
<dbReference type="InterPro" id="IPR029787">
    <property type="entry name" value="Nucleotide_cyclase"/>
</dbReference>
<dbReference type="Pfam" id="PF00990">
    <property type="entry name" value="GGDEF"/>
    <property type="match status" value="1"/>
</dbReference>
<evidence type="ECO:0000256" key="1">
    <source>
        <dbReference type="PROSITE-ProRule" id="PRU00703"/>
    </source>
</evidence>
<dbReference type="Gene3D" id="3.30.70.270">
    <property type="match status" value="1"/>
</dbReference>
<dbReference type="OrthoDB" id="9813903at2"/>
<dbReference type="EMBL" id="VJOM01000050">
    <property type="protein sequence ID" value="TSE28652.1"/>
    <property type="molecule type" value="Genomic_DNA"/>
</dbReference>
<dbReference type="InterPro" id="IPR043128">
    <property type="entry name" value="Rev_trsase/Diguanyl_cyclase"/>
</dbReference>
<dbReference type="PROSITE" id="PS50883">
    <property type="entry name" value="EAL"/>
    <property type="match status" value="1"/>
</dbReference>
<dbReference type="Pfam" id="PF00563">
    <property type="entry name" value="EAL"/>
    <property type="match status" value="1"/>
</dbReference>
<dbReference type="AlphaFoldDB" id="A0A554WYK1"/>
<feature type="region of interest" description="Disordered" evidence="2">
    <location>
        <begin position="597"/>
        <end position="623"/>
    </location>
</feature>
<evidence type="ECO:0000313" key="6">
    <source>
        <dbReference type="EMBL" id="TSE28652.1"/>
    </source>
</evidence>
<dbReference type="PANTHER" id="PTHR33121:SF76">
    <property type="entry name" value="SIGNALING PROTEIN"/>
    <property type="match status" value="1"/>
</dbReference>
<dbReference type="STRING" id="307486.GCA_000807215_00947"/>
<dbReference type="SMART" id="SM00267">
    <property type="entry name" value="GGDEF"/>
    <property type="match status" value="1"/>
</dbReference>
<feature type="compositionally biased region" description="Low complexity" evidence="2">
    <location>
        <begin position="599"/>
        <end position="623"/>
    </location>
</feature>
<dbReference type="SMART" id="SM00052">
    <property type="entry name" value="EAL"/>
    <property type="match status" value="1"/>
</dbReference>
<dbReference type="Pfam" id="PF00571">
    <property type="entry name" value="CBS"/>
    <property type="match status" value="1"/>
</dbReference>
<dbReference type="PROSITE" id="PS50887">
    <property type="entry name" value="GGDEF"/>
    <property type="match status" value="1"/>
</dbReference>
<dbReference type="InterPro" id="IPR035919">
    <property type="entry name" value="EAL_sf"/>
</dbReference>
<dbReference type="SUPFAM" id="SSF141868">
    <property type="entry name" value="EAL domain-like"/>
    <property type="match status" value="1"/>
</dbReference>
<keyword evidence="1" id="KW-0129">CBS domain</keyword>
<feature type="domain" description="EAL" evidence="3">
    <location>
        <begin position="10"/>
        <end position="258"/>
    </location>
</feature>
<evidence type="ECO:0000259" key="4">
    <source>
        <dbReference type="PROSITE" id="PS50887"/>
    </source>
</evidence>
<accession>A0A554WYK1</accession>
<dbReference type="RefSeq" id="WP_143898537.1">
    <property type="nucleotide sequence ID" value="NZ_CP083911.1"/>
</dbReference>
<dbReference type="InterPro" id="IPR001633">
    <property type="entry name" value="EAL_dom"/>
</dbReference>
<evidence type="ECO:0000313" key="7">
    <source>
        <dbReference type="Proteomes" id="UP000317763"/>
    </source>
</evidence>
<dbReference type="GO" id="GO:0071111">
    <property type="term" value="F:cyclic-guanylate-specific phosphodiesterase activity"/>
    <property type="evidence" value="ECO:0007669"/>
    <property type="project" value="InterPro"/>
</dbReference>